<sequence>MVEPRGSGRGRLFALGLLLLVLAGLAMAWSWSPLREWLNVDRIVDGLQALGQRYGPLAALAGFALASAIAVPLSFLTLVTFVALGPVAGFFCVMGGALIGAAASYGVGRFLGFEAMQKLAGERVNALSQRLARHGLWAVVAVRVVPVAPFAIINMIAGATHIRLRDMVLGTALGMAPGTVLIGLFSGQIVDALKNPGPLTIGLVALTVLLIGAGGWGLKRWLARGEAGR</sequence>
<dbReference type="InterPro" id="IPR032816">
    <property type="entry name" value="VTT_dom"/>
</dbReference>
<keyword evidence="3 6" id="KW-0812">Transmembrane</keyword>
<comment type="subcellular location">
    <subcellularLocation>
        <location evidence="1 6">Cell membrane</location>
        <topology evidence="1 6">Multi-pass membrane protein</topology>
    </subcellularLocation>
</comment>
<dbReference type="Pfam" id="PF09335">
    <property type="entry name" value="VTT_dom"/>
    <property type="match status" value="1"/>
</dbReference>
<feature type="domain" description="VTT" evidence="7">
    <location>
        <begin position="71"/>
        <end position="183"/>
    </location>
</feature>
<evidence type="ECO:0000256" key="5">
    <source>
        <dbReference type="ARBA" id="ARBA00023136"/>
    </source>
</evidence>
<dbReference type="KEGG" id="rhy:RD110_17710"/>
<protein>
    <recommendedName>
        <fullName evidence="6">TVP38/TMEM64 family membrane protein</fullName>
    </recommendedName>
</protein>
<evidence type="ECO:0000313" key="9">
    <source>
        <dbReference type="Proteomes" id="UP000186609"/>
    </source>
</evidence>
<feature type="transmembrane region" description="Helical" evidence="6">
    <location>
        <begin position="57"/>
        <end position="81"/>
    </location>
</feature>
<comment type="similarity">
    <text evidence="6">Belongs to the TVP38/TMEM64 family.</text>
</comment>
<dbReference type="EMBL" id="CP019236">
    <property type="protein sequence ID" value="APW38817.1"/>
    <property type="molecule type" value="Genomic_DNA"/>
</dbReference>
<dbReference type="STRING" id="1842727.RD110_17710"/>
<evidence type="ECO:0000256" key="2">
    <source>
        <dbReference type="ARBA" id="ARBA00022475"/>
    </source>
</evidence>
<keyword evidence="2 6" id="KW-1003">Cell membrane</keyword>
<dbReference type="AlphaFoldDB" id="A0A1P8JYI8"/>
<organism evidence="8 9">
    <name type="scientific">Rhodoferax koreensis</name>
    <dbReference type="NCBI Taxonomy" id="1842727"/>
    <lineage>
        <taxon>Bacteria</taxon>
        <taxon>Pseudomonadati</taxon>
        <taxon>Pseudomonadota</taxon>
        <taxon>Betaproteobacteria</taxon>
        <taxon>Burkholderiales</taxon>
        <taxon>Comamonadaceae</taxon>
        <taxon>Rhodoferax</taxon>
    </lineage>
</organism>
<evidence type="ECO:0000256" key="3">
    <source>
        <dbReference type="ARBA" id="ARBA00022692"/>
    </source>
</evidence>
<feature type="transmembrane region" description="Helical" evidence="6">
    <location>
        <begin position="168"/>
        <end position="187"/>
    </location>
</feature>
<evidence type="ECO:0000313" key="8">
    <source>
        <dbReference type="EMBL" id="APW38817.1"/>
    </source>
</evidence>
<dbReference type="PANTHER" id="PTHR12677">
    <property type="entry name" value="GOLGI APPARATUS MEMBRANE PROTEIN TVP38-RELATED"/>
    <property type="match status" value="1"/>
</dbReference>
<evidence type="ECO:0000256" key="6">
    <source>
        <dbReference type="RuleBase" id="RU366058"/>
    </source>
</evidence>
<proteinExistence type="inferred from homology"/>
<dbReference type="OrthoDB" id="8828485at2"/>
<evidence type="ECO:0000256" key="4">
    <source>
        <dbReference type="ARBA" id="ARBA00022989"/>
    </source>
</evidence>
<keyword evidence="9" id="KW-1185">Reference proteome</keyword>
<accession>A0A1P8JYI8</accession>
<feature type="transmembrane region" description="Helical" evidence="6">
    <location>
        <begin position="135"/>
        <end position="156"/>
    </location>
</feature>
<evidence type="ECO:0000259" key="7">
    <source>
        <dbReference type="Pfam" id="PF09335"/>
    </source>
</evidence>
<feature type="transmembrane region" description="Helical" evidence="6">
    <location>
        <begin position="88"/>
        <end position="107"/>
    </location>
</feature>
<dbReference type="GO" id="GO:0005886">
    <property type="term" value="C:plasma membrane"/>
    <property type="evidence" value="ECO:0007669"/>
    <property type="project" value="UniProtKB-SubCell"/>
</dbReference>
<dbReference type="PANTHER" id="PTHR12677:SF59">
    <property type="entry name" value="GOLGI APPARATUS MEMBRANE PROTEIN TVP38-RELATED"/>
    <property type="match status" value="1"/>
</dbReference>
<keyword evidence="4 6" id="KW-1133">Transmembrane helix</keyword>
<reference evidence="8 9" key="1">
    <citation type="submission" date="2017-01" db="EMBL/GenBank/DDBJ databases">
        <authorList>
            <person name="Mah S.A."/>
            <person name="Swanson W.J."/>
            <person name="Moy G.W."/>
            <person name="Vacquier V.D."/>
        </authorList>
    </citation>
    <scope>NUCLEOTIDE SEQUENCE [LARGE SCALE GENOMIC DNA]</scope>
    <source>
        <strain evidence="8 9">DCY110</strain>
    </source>
</reference>
<gene>
    <name evidence="8" type="ORF">RD110_17710</name>
</gene>
<name>A0A1P8JYI8_9BURK</name>
<feature type="transmembrane region" description="Helical" evidence="6">
    <location>
        <begin position="199"/>
        <end position="218"/>
    </location>
</feature>
<dbReference type="RefSeq" id="WP_076200732.1">
    <property type="nucleotide sequence ID" value="NZ_CP019236.1"/>
</dbReference>
<dbReference type="Proteomes" id="UP000186609">
    <property type="component" value="Chromosome"/>
</dbReference>
<keyword evidence="5 6" id="KW-0472">Membrane</keyword>
<dbReference type="InterPro" id="IPR015414">
    <property type="entry name" value="TMEM64"/>
</dbReference>
<evidence type="ECO:0000256" key="1">
    <source>
        <dbReference type="ARBA" id="ARBA00004651"/>
    </source>
</evidence>